<dbReference type="AlphaFoldDB" id="A0A6H5HDX4"/>
<dbReference type="Proteomes" id="UP000479000">
    <property type="component" value="Unassembled WGS sequence"/>
</dbReference>
<sequence length="164" mass="19575">MKYILQIKTIMINNIMGSKWSVSQLLKLRSPRPSEERTFRLKNSETSVICGTVSIERMRVNGSIAIVLKSRIDFKFLELKCINRRNQKAKYRHCQYQKGEYRYCPHQKANYRYWQIKSKISKLSISKAPNLKKFSLEEKRSFFERMIQYLRSLVPGRISGNWEN</sequence>
<accession>A0A6H5HDX4</accession>
<gene>
    <name evidence="1" type="ORF">NTEN_LOCUS20314</name>
</gene>
<evidence type="ECO:0000313" key="1">
    <source>
        <dbReference type="EMBL" id="CAB0015981.1"/>
    </source>
</evidence>
<dbReference type="EMBL" id="CADCXU010029825">
    <property type="protein sequence ID" value="CAB0015981.1"/>
    <property type="molecule type" value="Genomic_DNA"/>
</dbReference>
<reference evidence="1 2" key="1">
    <citation type="submission" date="2020-02" db="EMBL/GenBank/DDBJ databases">
        <authorList>
            <person name="Ferguson B K."/>
        </authorList>
    </citation>
    <scope>NUCLEOTIDE SEQUENCE [LARGE SCALE GENOMIC DNA]</scope>
</reference>
<keyword evidence="2" id="KW-1185">Reference proteome</keyword>
<proteinExistence type="predicted"/>
<protein>
    <submittedName>
        <fullName evidence="1">Uncharacterized protein</fullName>
    </submittedName>
</protein>
<feature type="non-terminal residue" evidence="1">
    <location>
        <position position="164"/>
    </location>
</feature>
<organism evidence="1 2">
    <name type="scientific">Nesidiocoris tenuis</name>
    <dbReference type="NCBI Taxonomy" id="355587"/>
    <lineage>
        <taxon>Eukaryota</taxon>
        <taxon>Metazoa</taxon>
        <taxon>Ecdysozoa</taxon>
        <taxon>Arthropoda</taxon>
        <taxon>Hexapoda</taxon>
        <taxon>Insecta</taxon>
        <taxon>Pterygota</taxon>
        <taxon>Neoptera</taxon>
        <taxon>Paraneoptera</taxon>
        <taxon>Hemiptera</taxon>
        <taxon>Heteroptera</taxon>
        <taxon>Panheteroptera</taxon>
        <taxon>Cimicomorpha</taxon>
        <taxon>Miridae</taxon>
        <taxon>Dicyphina</taxon>
        <taxon>Nesidiocoris</taxon>
    </lineage>
</organism>
<evidence type="ECO:0000313" key="2">
    <source>
        <dbReference type="Proteomes" id="UP000479000"/>
    </source>
</evidence>
<name>A0A6H5HDX4_9HEMI</name>